<feature type="domain" description="Non-reducing end beta-L-arabinofuranosidase-like GH127 catalytic" evidence="1">
    <location>
        <begin position="19"/>
        <end position="437"/>
    </location>
</feature>
<organism evidence="4 5">
    <name type="scientific">Lysobacter korlensis</name>
    <dbReference type="NCBI Taxonomy" id="553636"/>
    <lineage>
        <taxon>Bacteria</taxon>
        <taxon>Pseudomonadati</taxon>
        <taxon>Pseudomonadota</taxon>
        <taxon>Gammaproteobacteria</taxon>
        <taxon>Lysobacterales</taxon>
        <taxon>Lysobacteraceae</taxon>
        <taxon>Lysobacter</taxon>
    </lineage>
</organism>
<dbReference type="Proteomes" id="UP001589896">
    <property type="component" value="Unassembled WGS sequence"/>
</dbReference>
<evidence type="ECO:0000313" key="4">
    <source>
        <dbReference type="EMBL" id="MFC0680183.1"/>
    </source>
</evidence>
<sequence>MTMTTSGTHAELDPLSAAHVKWSGGFWGARLERTRVVTVPSIWESLSSSEVSGGWRNFLIAAGEAEGEHKGPPFLDGDLYKWLEGAVNLLETGPDPELQELVDTIARKIASVQREDGYLHTPTLISARNNEKVDALADRFNFETYNLGHLITLAVRHHRVTGREVLLDVARGAAGWLEDLAEGHTAQLAASAICPSHYMGVLDLYRETGDERYLRLAERFVEIRDEYHGGDDNQDRIPVREQRTVDGHAVRANYLYAGLADLVLETGDPELREVLERLWHDVVDTKLYLTGGCGALYDGASPYGYHWQAEISRVHQAYGRPYQLPQTTAHNESCANIGMILWSERMLALTGKAEYADVIEQIAYNSLLSSISLDGRRYFYTNPLRQVRELPFPLRMPGETALRPIPDPPPSDERLRAEYMSTFCCPPNIARTLARFHELAMSTSADGLWVHLYSDAEANVDLGRGRRLGLRVETDQPWDERVTITVTDAGGSVPLRLRIPRWAEGATITVNSGAVEVAQAGDYAVLDREWRSGDTVELTLPLRVRLQRAHRLAEEATNQIAVTRGAVVYALESTDLPGDVRLEQVALRRGVEFAPAEIELEGERVVALDGEAVVLPTETDEALYTDLENGELRTIPVRLIPYFAWGNRGPSEMSVWLPLIW</sequence>
<dbReference type="RefSeq" id="WP_386671700.1">
    <property type="nucleotide sequence ID" value="NZ_JBHLTG010000005.1"/>
</dbReference>
<accession>A0ABV6RW91</accession>
<dbReference type="GO" id="GO:0016787">
    <property type="term" value="F:hydrolase activity"/>
    <property type="evidence" value="ECO:0007669"/>
    <property type="project" value="UniProtKB-KW"/>
</dbReference>
<dbReference type="InterPro" id="IPR008928">
    <property type="entry name" value="6-hairpin_glycosidase_sf"/>
</dbReference>
<dbReference type="Pfam" id="PF20737">
    <property type="entry name" value="Glyco_hydro127C"/>
    <property type="match status" value="1"/>
</dbReference>
<evidence type="ECO:0000313" key="5">
    <source>
        <dbReference type="Proteomes" id="UP001589896"/>
    </source>
</evidence>
<dbReference type="InterPro" id="IPR049046">
    <property type="entry name" value="Beta-AFase-like_GH127_middle"/>
</dbReference>
<feature type="domain" description="Non-reducing end beta-L-arabinofuranosidase-like GH127 middle" evidence="2">
    <location>
        <begin position="448"/>
        <end position="542"/>
    </location>
</feature>
<evidence type="ECO:0000259" key="2">
    <source>
        <dbReference type="Pfam" id="PF20736"/>
    </source>
</evidence>
<dbReference type="PANTHER" id="PTHR43465">
    <property type="entry name" value="DUF1680 DOMAIN PROTEIN (AFU_ORTHOLOGUE AFUA_1G08910)"/>
    <property type="match status" value="1"/>
</dbReference>
<feature type="domain" description="Non-reducing end beta-L-arabinofuranosidase-like GH127 C-terminal" evidence="3">
    <location>
        <begin position="544"/>
        <end position="658"/>
    </location>
</feature>
<gene>
    <name evidence="4" type="ORF">ACFFGH_20305</name>
</gene>
<keyword evidence="5" id="KW-1185">Reference proteome</keyword>
<evidence type="ECO:0000259" key="3">
    <source>
        <dbReference type="Pfam" id="PF20737"/>
    </source>
</evidence>
<protein>
    <submittedName>
        <fullName evidence="4">Glycoside hydrolase family 127 protein</fullName>
    </submittedName>
</protein>
<reference evidence="4 5" key="1">
    <citation type="submission" date="2024-09" db="EMBL/GenBank/DDBJ databases">
        <authorList>
            <person name="Sun Q."/>
            <person name="Mori K."/>
        </authorList>
    </citation>
    <scope>NUCLEOTIDE SEQUENCE [LARGE SCALE GENOMIC DNA]</scope>
    <source>
        <strain evidence="4 5">KCTC 23076</strain>
    </source>
</reference>
<dbReference type="PANTHER" id="PTHR43465:SF1">
    <property type="entry name" value="NON-REDUCING END BETA-L-ARABINOFURANOSIDASE"/>
    <property type="match status" value="1"/>
</dbReference>
<name>A0ABV6RW91_9GAMM</name>
<dbReference type="InterPro" id="IPR012878">
    <property type="entry name" value="Beta-AFase-like_GH127_cat"/>
</dbReference>
<dbReference type="Pfam" id="PF20736">
    <property type="entry name" value="Glyco_hydro127M"/>
    <property type="match status" value="1"/>
</dbReference>
<dbReference type="Pfam" id="PF07944">
    <property type="entry name" value="Beta-AFase-like_GH127_cat"/>
    <property type="match status" value="1"/>
</dbReference>
<evidence type="ECO:0000259" key="1">
    <source>
        <dbReference type="Pfam" id="PF07944"/>
    </source>
</evidence>
<comment type="caution">
    <text evidence="4">The sequence shown here is derived from an EMBL/GenBank/DDBJ whole genome shotgun (WGS) entry which is preliminary data.</text>
</comment>
<keyword evidence="4" id="KW-0378">Hydrolase</keyword>
<dbReference type="SUPFAM" id="SSF48208">
    <property type="entry name" value="Six-hairpin glycosidases"/>
    <property type="match status" value="1"/>
</dbReference>
<dbReference type="EMBL" id="JBHLTG010000005">
    <property type="protein sequence ID" value="MFC0680183.1"/>
    <property type="molecule type" value="Genomic_DNA"/>
</dbReference>
<dbReference type="InterPro" id="IPR049049">
    <property type="entry name" value="Beta-AFase-like_GH127_C"/>
</dbReference>
<dbReference type="InterPro" id="IPR049174">
    <property type="entry name" value="Beta-AFase-like"/>
</dbReference>
<proteinExistence type="predicted"/>